<dbReference type="CDD" id="cd06170">
    <property type="entry name" value="LuxR_C_like"/>
    <property type="match status" value="1"/>
</dbReference>
<keyword evidence="3" id="KW-0804">Transcription</keyword>
<dbReference type="SUPFAM" id="SSF46894">
    <property type="entry name" value="C-terminal effector domain of the bipartite response regulators"/>
    <property type="match status" value="1"/>
</dbReference>
<accession>A0A2K2UCA0</accession>
<evidence type="ECO:0000313" key="8">
    <source>
        <dbReference type="Proteomes" id="UP000236197"/>
    </source>
</evidence>
<feature type="transmembrane region" description="Helical" evidence="5">
    <location>
        <begin position="294"/>
        <end position="315"/>
    </location>
</feature>
<feature type="domain" description="HTH luxR-type" evidence="6">
    <location>
        <begin position="451"/>
        <end position="516"/>
    </location>
</feature>
<dbReference type="PRINTS" id="PR00038">
    <property type="entry name" value="HTHLUXR"/>
</dbReference>
<dbReference type="PANTHER" id="PTHR44688:SF16">
    <property type="entry name" value="DNA-BINDING TRANSCRIPTIONAL ACTIVATOR DEVR_DOSR"/>
    <property type="match status" value="1"/>
</dbReference>
<dbReference type="AlphaFoldDB" id="A0A2K2UCA0"/>
<organism evidence="7 8">
    <name type="scientific">Enteroscipio rubneri</name>
    <dbReference type="NCBI Taxonomy" id="2070686"/>
    <lineage>
        <taxon>Bacteria</taxon>
        <taxon>Bacillati</taxon>
        <taxon>Actinomycetota</taxon>
        <taxon>Coriobacteriia</taxon>
        <taxon>Eggerthellales</taxon>
        <taxon>Eggerthellaceae</taxon>
        <taxon>Enteroscipio</taxon>
    </lineage>
</organism>
<dbReference type="GO" id="GO:0003677">
    <property type="term" value="F:DNA binding"/>
    <property type="evidence" value="ECO:0007669"/>
    <property type="project" value="UniProtKB-KW"/>
</dbReference>
<sequence length="524" mass="56217">MSGQSARVFDSYSVGFAIYLVLSSTSAWGLLWLASMSPFSFSGMGGAETARSIGYIGVLVVFGLGCLYLPAQCKRDTTYHSTVCLIAGYAGLFAAMHVPNDALILVSAVLIGAGSSLSFIVWQRLFAEQDVDAAASRIIVGSALSAVFYLAVAFIAWLWLYMVVLFCFVVLNALFLRHCRGNVFDRASGGIIVGQSGAGTFANIVSSTWRYMLCTAAIGYAGGVSRMFAQQAGGSSTVLNATLALGMLAAAASLAIAWDKVRGRLSFSAVYTALFLAVMTGFLFLPFFDAGYRVLFAGLANAAFSVVSIFMMLTCIKIAKLRQVDPIAAFGVFSAIVYGGVLVGRAVGDALGQTFDVSQILVIALLSTYVLSFAGVVVNLRRGGRADHEFDPIAGAPSDEGPRSDRTGMDTPGKTRSAGGAEAVEDPQAPIRPLVRNVIVAQDMVPVCSRMMKKTYGLSNRETDVLELIIRGCDVARMSETLFVSENTVRSHCKNLYRKLGVHNRQQVFDLVEEFREREECHVD</sequence>
<reference evidence="8" key="1">
    <citation type="submission" date="2018-01" db="EMBL/GenBank/DDBJ databases">
        <title>Rubneribacter badeniensis gen. nov., sp. nov., and Colonibacter rubneri, gen. nov., sp. nov., WGS of new members of the Eggerthellaceae.</title>
        <authorList>
            <person name="Danylec N."/>
            <person name="Stoll D.A."/>
            <person name="Doetsch A."/>
            <person name="Kulling S.E."/>
            <person name="Huch M."/>
        </authorList>
    </citation>
    <scope>NUCLEOTIDE SEQUENCE [LARGE SCALE GENOMIC DNA]</scope>
    <source>
        <strain evidence="8">ResAG-96</strain>
    </source>
</reference>
<dbReference type="PROSITE" id="PS50043">
    <property type="entry name" value="HTH_LUXR_2"/>
    <property type="match status" value="1"/>
</dbReference>
<keyword evidence="5" id="KW-0812">Transmembrane</keyword>
<proteinExistence type="predicted"/>
<dbReference type="Pfam" id="PF00196">
    <property type="entry name" value="GerE"/>
    <property type="match status" value="1"/>
</dbReference>
<dbReference type="SMART" id="SM00421">
    <property type="entry name" value="HTH_LUXR"/>
    <property type="match status" value="1"/>
</dbReference>
<feature type="region of interest" description="Disordered" evidence="4">
    <location>
        <begin position="389"/>
        <end position="424"/>
    </location>
</feature>
<feature type="transmembrane region" description="Helical" evidence="5">
    <location>
        <begin position="270"/>
        <end position="288"/>
    </location>
</feature>
<feature type="transmembrane region" description="Helical" evidence="5">
    <location>
        <begin position="241"/>
        <end position="258"/>
    </location>
</feature>
<feature type="transmembrane region" description="Helical" evidence="5">
    <location>
        <begin position="327"/>
        <end position="348"/>
    </location>
</feature>
<feature type="transmembrane region" description="Helical" evidence="5">
    <location>
        <begin position="12"/>
        <end position="33"/>
    </location>
</feature>
<name>A0A2K2UCA0_9ACTN</name>
<keyword evidence="8" id="KW-1185">Reference proteome</keyword>
<evidence type="ECO:0000259" key="6">
    <source>
        <dbReference type="PROSITE" id="PS50043"/>
    </source>
</evidence>
<dbReference type="Proteomes" id="UP000236197">
    <property type="component" value="Unassembled WGS sequence"/>
</dbReference>
<dbReference type="EMBL" id="PPEK01000004">
    <property type="protein sequence ID" value="PNV67953.1"/>
    <property type="molecule type" value="Genomic_DNA"/>
</dbReference>
<dbReference type="OrthoDB" id="9808843at2"/>
<evidence type="ECO:0000256" key="5">
    <source>
        <dbReference type="SAM" id="Phobius"/>
    </source>
</evidence>
<feature type="transmembrane region" description="Helical" evidence="5">
    <location>
        <begin position="102"/>
        <end position="122"/>
    </location>
</feature>
<dbReference type="Gene3D" id="1.10.10.10">
    <property type="entry name" value="Winged helix-like DNA-binding domain superfamily/Winged helix DNA-binding domain"/>
    <property type="match status" value="1"/>
</dbReference>
<dbReference type="RefSeq" id="WP_103264755.1">
    <property type="nucleotide sequence ID" value="NZ_CABMLE010000004.1"/>
</dbReference>
<evidence type="ECO:0000256" key="3">
    <source>
        <dbReference type="ARBA" id="ARBA00023163"/>
    </source>
</evidence>
<keyword evidence="2" id="KW-0238">DNA-binding</keyword>
<dbReference type="InterPro" id="IPR036388">
    <property type="entry name" value="WH-like_DNA-bd_sf"/>
</dbReference>
<dbReference type="InterPro" id="IPR000792">
    <property type="entry name" value="Tscrpt_reg_LuxR_C"/>
</dbReference>
<dbReference type="GO" id="GO:0006355">
    <property type="term" value="P:regulation of DNA-templated transcription"/>
    <property type="evidence" value="ECO:0007669"/>
    <property type="project" value="InterPro"/>
</dbReference>
<evidence type="ECO:0000256" key="2">
    <source>
        <dbReference type="ARBA" id="ARBA00023125"/>
    </source>
</evidence>
<evidence type="ECO:0000256" key="4">
    <source>
        <dbReference type="SAM" id="MobiDB-lite"/>
    </source>
</evidence>
<keyword evidence="5" id="KW-0472">Membrane</keyword>
<protein>
    <recommendedName>
        <fullName evidence="6">HTH luxR-type domain-containing protein</fullName>
    </recommendedName>
</protein>
<evidence type="ECO:0000313" key="7">
    <source>
        <dbReference type="EMBL" id="PNV67953.1"/>
    </source>
</evidence>
<dbReference type="InterPro" id="IPR016032">
    <property type="entry name" value="Sig_transdc_resp-reg_C-effctor"/>
</dbReference>
<evidence type="ECO:0000256" key="1">
    <source>
        <dbReference type="ARBA" id="ARBA00023015"/>
    </source>
</evidence>
<keyword evidence="1" id="KW-0805">Transcription regulation</keyword>
<feature type="transmembrane region" description="Helical" evidence="5">
    <location>
        <begin position="53"/>
        <end position="71"/>
    </location>
</feature>
<dbReference type="PANTHER" id="PTHR44688">
    <property type="entry name" value="DNA-BINDING TRANSCRIPTIONAL ACTIVATOR DEVR_DOSR"/>
    <property type="match status" value="1"/>
</dbReference>
<gene>
    <name evidence="7" type="ORF">C2L71_05390</name>
</gene>
<comment type="caution">
    <text evidence="7">The sequence shown here is derived from an EMBL/GenBank/DDBJ whole genome shotgun (WGS) entry which is preliminary data.</text>
</comment>
<keyword evidence="5" id="KW-1133">Transmembrane helix</keyword>
<feature type="transmembrane region" description="Helical" evidence="5">
    <location>
        <begin position="158"/>
        <end position="176"/>
    </location>
</feature>
<feature type="transmembrane region" description="Helical" evidence="5">
    <location>
        <begin position="78"/>
        <end position="96"/>
    </location>
</feature>
<feature type="transmembrane region" description="Helical" evidence="5">
    <location>
        <begin position="360"/>
        <end position="380"/>
    </location>
</feature>
<feature type="transmembrane region" description="Helical" evidence="5">
    <location>
        <begin position="134"/>
        <end position="152"/>
    </location>
</feature>